<feature type="chain" id="PRO_5046076707" evidence="1">
    <location>
        <begin position="26"/>
        <end position="126"/>
    </location>
</feature>
<evidence type="ECO:0000256" key="1">
    <source>
        <dbReference type="SAM" id="SignalP"/>
    </source>
</evidence>
<evidence type="ECO:0000313" key="2">
    <source>
        <dbReference type="EMBL" id="MDL0430244.1"/>
    </source>
</evidence>
<keyword evidence="1" id="KW-0732">Signal</keyword>
<proteinExistence type="predicted"/>
<protein>
    <submittedName>
        <fullName evidence="2">Fibronectin type III domain-containing protein</fullName>
    </submittedName>
</protein>
<dbReference type="InterPro" id="IPR036116">
    <property type="entry name" value="FN3_sf"/>
</dbReference>
<name>A0ABT7IAS1_9GAMM</name>
<feature type="signal peptide" evidence="1">
    <location>
        <begin position="1"/>
        <end position="25"/>
    </location>
</feature>
<dbReference type="InterPro" id="IPR003961">
    <property type="entry name" value="FN3_dom"/>
</dbReference>
<dbReference type="RefSeq" id="WP_285388931.1">
    <property type="nucleotide sequence ID" value="NZ_JASSVS010000002.1"/>
</dbReference>
<dbReference type="SUPFAM" id="SSF49265">
    <property type="entry name" value="Fibronectin type III"/>
    <property type="match status" value="1"/>
</dbReference>
<dbReference type="InterPro" id="IPR013783">
    <property type="entry name" value="Ig-like_fold"/>
</dbReference>
<dbReference type="Gene3D" id="2.60.40.10">
    <property type="entry name" value="Immunoglobulins"/>
    <property type="match status" value="1"/>
</dbReference>
<organism evidence="2 3">
    <name type="scientific">Marinobacter azerbaijanicus</name>
    <dbReference type="NCBI Taxonomy" id="3050455"/>
    <lineage>
        <taxon>Bacteria</taxon>
        <taxon>Pseudomonadati</taxon>
        <taxon>Pseudomonadota</taxon>
        <taxon>Gammaproteobacteria</taxon>
        <taxon>Pseudomonadales</taxon>
        <taxon>Marinobacteraceae</taxon>
        <taxon>Marinobacter</taxon>
    </lineage>
</organism>
<keyword evidence="3" id="KW-1185">Reference proteome</keyword>
<sequence>MKRVIKMSKAWIAAFAMGVVLTGCGGGSSDSSAQGGQYGEHSASLSWNAPATRANGEGIKMGELSGYVISYGQNPEELTEAVRIDDANIMEYTIGNLDYGTWYFTIQVEDVDGLVSAPSEQVSKTI</sequence>
<dbReference type="Proteomes" id="UP001227964">
    <property type="component" value="Unassembled WGS sequence"/>
</dbReference>
<dbReference type="PROSITE" id="PS51257">
    <property type="entry name" value="PROKAR_LIPOPROTEIN"/>
    <property type="match status" value="1"/>
</dbReference>
<reference evidence="2 3" key="1">
    <citation type="submission" date="2023-06" db="EMBL/GenBank/DDBJ databases">
        <title>Marinobacter azerbaijanicus a moderately halophilic, isolated from Urmia Lake in Azerbaijan region of Iran.</title>
        <authorList>
            <person name="Sanchez-Porro C."/>
            <person name="Aghdam E.M."/>
            <person name="Saheb S.M."/>
            <person name="Tarhriz V."/>
            <person name="Kazemi E."/>
            <person name="Ammozegar M.A."/>
            <person name="Ventosa A."/>
            <person name="Hejazi M.S."/>
        </authorList>
    </citation>
    <scope>NUCLEOTIDE SEQUENCE [LARGE SCALE GENOMIC DNA]</scope>
    <source>
        <strain evidence="2 3">TBZ242</strain>
    </source>
</reference>
<evidence type="ECO:0000313" key="3">
    <source>
        <dbReference type="Proteomes" id="UP001227964"/>
    </source>
</evidence>
<dbReference type="CDD" id="cd00063">
    <property type="entry name" value="FN3"/>
    <property type="match status" value="1"/>
</dbReference>
<comment type="caution">
    <text evidence="2">The sequence shown here is derived from an EMBL/GenBank/DDBJ whole genome shotgun (WGS) entry which is preliminary data.</text>
</comment>
<gene>
    <name evidence="2" type="ORF">QPM17_03855</name>
</gene>
<accession>A0ABT7IAS1</accession>
<dbReference type="EMBL" id="JASSVS010000002">
    <property type="protein sequence ID" value="MDL0430244.1"/>
    <property type="molecule type" value="Genomic_DNA"/>
</dbReference>